<evidence type="ECO:0000313" key="1">
    <source>
        <dbReference type="EMBL" id="KZV90994.1"/>
    </source>
</evidence>
<name>A0A165GTL7_EXIGL</name>
<protein>
    <recommendedName>
        <fullName evidence="3">F-box domain-containing protein</fullName>
    </recommendedName>
</protein>
<gene>
    <name evidence="1" type="ORF">EXIGLDRAFT_770349</name>
</gene>
<reference evidence="1 2" key="1">
    <citation type="journal article" date="2016" name="Mol. Biol. Evol.">
        <title>Comparative Genomics of Early-Diverging Mushroom-Forming Fungi Provides Insights into the Origins of Lignocellulose Decay Capabilities.</title>
        <authorList>
            <person name="Nagy L.G."/>
            <person name="Riley R."/>
            <person name="Tritt A."/>
            <person name="Adam C."/>
            <person name="Daum C."/>
            <person name="Floudas D."/>
            <person name="Sun H."/>
            <person name="Yadav J.S."/>
            <person name="Pangilinan J."/>
            <person name="Larsson K.H."/>
            <person name="Matsuura K."/>
            <person name="Barry K."/>
            <person name="Labutti K."/>
            <person name="Kuo R."/>
            <person name="Ohm R.A."/>
            <person name="Bhattacharya S.S."/>
            <person name="Shirouzu T."/>
            <person name="Yoshinaga Y."/>
            <person name="Martin F.M."/>
            <person name="Grigoriev I.V."/>
            <person name="Hibbett D.S."/>
        </authorList>
    </citation>
    <scope>NUCLEOTIDE SEQUENCE [LARGE SCALE GENOMIC DNA]</scope>
    <source>
        <strain evidence="1 2">HHB12029</strain>
    </source>
</reference>
<dbReference type="AlphaFoldDB" id="A0A165GTL7"/>
<sequence length="285" mass="32441">MPLPVELVRQILELAAHAALIDDLAWLATSLALVCRDVHKWILPILSHTVLLDGANETTIALELFKPAPFMAHVNCLMLVGTRIHDMQLHPDVLASFPNVQMFAVDLISFHRLERVKAFRPTRLIYWPGRWASVMPTVHNEEVFRQLTHFRLRAPPWHATSTIRLPPSLTHVFLDVNVTLPSSGSTVGDKFIRDYVLTLPRCERVVVRLYPASDNIDRSRFGEVIAALRSLRDPRIYLFDDPAQLPTSTTLWTDPRSMFKACAREIRTGVDLWESGFQLHAGDEE</sequence>
<accession>A0A165GTL7</accession>
<proteinExistence type="predicted"/>
<evidence type="ECO:0008006" key="3">
    <source>
        <dbReference type="Google" id="ProtNLM"/>
    </source>
</evidence>
<dbReference type="Proteomes" id="UP000077266">
    <property type="component" value="Unassembled WGS sequence"/>
</dbReference>
<dbReference type="EMBL" id="KV426037">
    <property type="protein sequence ID" value="KZV90994.1"/>
    <property type="molecule type" value="Genomic_DNA"/>
</dbReference>
<organism evidence="1 2">
    <name type="scientific">Exidia glandulosa HHB12029</name>
    <dbReference type="NCBI Taxonomy" id="1314781"/>
    <lineage>
        <taxon>Eukaryota</taxon>
        <taxon>Fungi</taxon>
        <taxon>Dikarya</taxon>
        <taxon>Basidiomycota</taxon>
        <taxon>Agaricomycotina</taxon>
        <taxon>Agaricomycetes</taxon>
        <taxon>Auriculariales</taxon>
        <taxon>Exidiaceae</taxon>
        <taxon>Exidia</taxon>
    </lineage>
</organism>
<evidence type="ECO:0000313" key="2">
    <source>
        <dbReference type="Proteomes" id="UP000077266"/>
    </source>
</evidence>
<dbReference type="InParanoid" id="A0A165GTL7"/>
<keyword evidence="2" id="KW-1185">Reference proteome</keyword>